<dbReference type="RefSeq" id="XP_009838755.1">
    <property type="nucleotide sequence ID" value="XM_009840453.1"/>
</dbReference>
<sequence length="73" mass="8101">MRDPLESRPPLSWYRAGGFEPEDNLLRRLAVYTDGNVGTLPDLGNGLSGATKDLSHLLYGAMAKLAWSLYYTK</sequence>
<accession>W4FY56</accession>
<gene>
    <name evidence="1" type="ORF">H257_13036</name>
</gene>
<name>W4FY56_APHAT</name>
<proteinExistence type="predicted"/>
<dbReference type="VEuPathDB" id="FungiDB:H257_13036"/>
<dbReference type="EMBL" id="KI913157">
    <property type="protein sequence ID" value="ETV71906.1"/>
    <property type="molecule type" value="Genomic_DNA"/>
</dbReference>
<protein>
    <submittedName>
        <fullName evidence="1">Uncharacterized protein</fullName>
    </submittedName>
</protein>
<dbReference type="GeneID" id="20815032"/>
<reference evidence="1" key="1">
    <citation type="submission" date="2013-12" db="EMBL/GenBank/DDBJ databases">
        <title>The Genome Sequence of Aphanomyces astaci APO3.</title>
        <authorList>
            <consortium name="The Broad Institute Genomics Platform"/>
            <person name="Russ C."/>
            <person name="Tyler B."/>
            <person name="van West P."/>
            <person name="Dieguez-Uribeondo J."/>
            <person name="Young S.K."/>
            <person name="Zeng Q."/>
            <person name="Gargeya S."/>
            <person name="Fitzgerald M."/>
            <person name="Abouelleil A."/>
            <person name="Alvarado L."/>
            <person name="Chapman S.B."/>
            <person name="Gainer-Dewar J."/>
            <person name="Goldberg J."/>
            <person name="Griggs A."/>
            <person name="Gujja S."/>
            <person name="Hansen M."/>
            <person name="Howarth C."/>
            <person name="Imamovic A."/>
            <person name="Ireland A."/>
            <person name="Larimer J."/>
            <person name="McCowan C."/>
            <person name="Murphy C."/>
            <person name="Pearson M."/>
            <person name="Poon T.W."/>
            <person name="Priest M."/>
            <person name="Roberts A."/>
            <person name="Saif S."/>
            <person name="Shea T."/>
            <person name="Sykes S."/>
            <person name="Wortman J."/>
            <person name="Nusbaum C."/>
            <person name="Birren B."/>
        </authorList>
    </citation>
    <scope>NUCLEOTIDE SEQUENCE [LARGE SCALE GENOMIC DNA]</scope>
    <source>
        <strain evidence="1">APO3</strain>
    </source>
</reference>
<evidence type="ECO:0000313" key="1">
    <source>
        <dbReference type="EMBL" id="ETV71906.1"/>
    </source>
</evidence>
<organism evidence="1">
    <name type="scientific">Aphanomyces astaci</name>
    <name type="common">Crayfish plague agent</name>
    <dbReference type="NCBI Taxonomy" id="112090"/>
    <lineage>
        <taxon>Eukaryota</taxon>
        <taxon>Sar</taxon>
        <taxon>Stramenopiles</taxon>
        <taxon>Oomycota</taxon>
        <taxon>Saprolegniomycetes</taxon>
        <taxon>Saprolegniales</taxon>
        <taxon>Verrucalvaceae</taxon>
        <taxon>Aphanomyces</taxon>
    </lineage>
</organism>
<dbReference type="AlphaFoldDB" id="W4FY56"/>